<evidence type="ECO:0000256" key="3">
    <source>
        <dbReference type="ARBA" id="ARBA00022692"/>
    </source>
</evidence>
<reference evidence="8 9" key="1">
    <citation type="submission" date="2018-05" db="EMBL/GenBank/DDBJ databases">
        <title>Flavobacterium sp. MEBiC07310.</title>
        <authorList>
            <person name="Baek K."/>
        </authorList>
    </citation>
    <scope>NUCLEOTIDE SEQUENCE [LARGE SCALE GENOMIC DNA]</scope>
    <source>
        <strain evidence="8 9">MEBiC07310</strain>
    </source>
</reference>
<evidence type="ECO:0000256" key="6">
    <source>
        <dbReference type="SAM" id="Phobius"/>
    </source>
</evidence>
<dbReference type="Pfam" id="PF13396">
    <property type="entry name" value="PLDc_N"/>
    <property type="match status" value="1"/>
</dbReference>
<evidence type="ECO:0000256" key="2">
    <source>
        <dbReference type="ARBA" id="ARBA00022475"/>
    </source>
</evidence>
<proteinExistence type="predicted"/>
<keyword evidence="4 6" id="KW-1133">Transmembrane helix</keyword>
<keyword evidence="2" id="KW-1003">Cell membrane</keyword>
<evidence type="ECO:0000259" key="7">
    <source>
        <dbReference type="Pfam" id="PF13396"/>
    </source>
</evidence>
<feature type="transmembrane region" description="Helical" evidence="6">
    <location>
        <begin position="41"/>
        <end position="66"/>
    </location>
</feature>
<dbReference type="EMBL" id="CP029463">
    <property type="protein sequence ID" value="AWM14021.1"/>
    <property type="molecule type" value="Genomic_DNA"/>
</dbReference>
<evidence type="ECO:0000313" key="8">
    <source>
        <dbReference type="EMBL" id="AWM14021.1"/>
    </source>
</evidence>
<keyword evidence="5 6" id="KW-0472">Membrane</keyword>
<dbReference type="AlphaFoldDB" id="A0A2U8QVF2"/>
<evidence type="ECO:0000313" key="9">
    <source>
        <dbReference type="Proteomes" id="UP000245429"/>
    </source>
</evidence>
<feature type="transmembrane region" description="Helical" evidence="6">
    <location>
        <begin position="15"/>
        <end position="34"/>
    </location>
</feature>
<feature type="domain" description="Cardiolipin synthase N-terminal" evidence="7">
    <location>
        <begin position="25"/>
        <end position="62"/>
    </location>
</feature>
<name>A0A2U8QVF2_9FLAO</name>
<dbReference type="GO" id="GO:0005886">
    <property type="term" value="C:plasma membrane"/>
    <property type="evidence" value="ECO:0007669"/>
    <property type="project" value="UniProtKB-SubCell"/>
</dbReference>
<dbReference type="RefSeq" id="WP_109569388.1">
    <property type="nucleotide sequence ID" value="NZ_CP029463.1"/>
</dbReference>
<organism evidence="8 9">
    <name type="scientific">Flavobacterium sediminis</name>
    <dbReference type="NCBI Taxonomy" id="2201181"/>
    <lineage>
        <taxon>Bacteria</taxon>
        <taxon>Pseudomonadati</taxon>
        <taxon>Bacteroidota</taxon>
        <taxon>Flavobacteriia</taxon>
        <taxon>Flavobacteriales</taxon>
        <taxon>Flavobacteriaceae</taxon>
        <taxon>Flavobacterium</taxon>
    </lineage>
</organism>
<evidence type="ECO:0000256" key="4">
    <source>
        <dbReference type="ARBA" id="ARBA00022989"/>
    </source>
</evidence>
<sequence>MELIIYLGIINPSDIVVGSIVYLLITITALVLVLKNEKSMVIFLWILLLLFLPFLGSVFYILKYFINKKVLQNKPS</sequence>
<dbReference type="InterPro" id="IPR027379">
    <property type="entry name" value="CLS_N"/>
</dbReference>
<dbReference type="KEGG" id="fse:DI487_09245"/>
<keyword evidence="3 6" id="KW-0812">Transmembrane</keyword>
<accession>A0A2U8QVF2</accession>
<dbReference type="Proteomes" id="UP000245429">
    <property type="component" value="Chromosome"/>
</dbReference>
<comment type="subcellular location">
    <subcellularLocation>
        <location evidence="1">Cell membrane</location>
        <topology evidence="1">Multi-pass membrane protein</topology>
    </subcellularLocation>
</comment>
<gene>
    <name evidence="8" type="ORF">DI487_09245</name>
</gene>
<evidence type="ECO:0000256" key="5">
    <source>
        <dbReference type="ARBA" id="ARBA00023136"/>
    </source>
</evidence>
<keyword evidence="9" id="KW-1185">Reference proteome</keyword>
<protein>
    <recommendedName>
        <fullName evidence="7">Cardiolipin synthase N-terminal domain-containing protein</fullName>
    </recommendedName>
</protein>
<evidence type="ECO:0000256" key="1">
    <source>
        <dbReference type="ARBA" id="ARBA00004651"/>
    </source>
</evidence>